<sequence length="52" mass="5662">MDEFISTLGDVSPLAEDSSSWLTEDSTPFDESVVPLDFEHSGSGTKFFCVVC</sequence>
<name>A0A4Y9Y663_9APHY</name>
<protein>
    <submittedName>
        <fullName evidence="1">Uncharacterized protein</fullName>
    </submittedName>
</protein>
<dbReference type="AlphaFoldDB" id="A0A4Y9Y663"/>
<gene>
    <name evidence="1" type="ORF">EVJ58_g7333</name>
</gene>
<evidence type="ECO:0000313" key="1">
    <source>
        <dbReference type="EMBL" id="TFY56931.1"/>
    </source>
</evidence>
<dbReference type="EMBL" id="SEKV01000465">
    <property type="protein sequence ID" value="TFY56931.1"/>
    <property type="molecule type" value="Genomic_DNA"/>
</dbReference>
<dbReference type="Proteomes" id="UP000298390">
    <property type="component" value="Unassembled WGS sequence"/>
</dbReference>
<comment type="caution">
    <text evidence="1">The sequence shown here is derived from an EMBL/GenBank/DDBJ whole genome shotgun (WGS) entry which is preliminary data.</text>
</comment>
<organism evidence="1 2">
    <name type="scientific">Rhodofomes roseus</name>
    <dbReference type="NCBI Taxonomy" id="34475"/>
    <lineage>
        <taxon>Eukaryota</taxon>
        <taxon>Fungi</taxon>
        <taxon>Dikarya</taxon>
        <taxon>Basidiomycota</taxon>
        <taxon>Agaricomycotina</taxon>
        <taxon>Agaricomycetes</taxon>
        <taxon>Polyporales</taxon>
        <taxon>Rhodofomes</taxon>
    </lineage>
</organism>
<accession>A0A4Y9Y663</accession>
<reference evidence="1 2" key="1">
    <citation type="submission" date="2019-01" db="EMBL/GenBank/DDBJ databases">
        <title>Genome sequencing of the rare red list fungi Fomitopsis rosea.</title>
        <authorList>
            <person name="Buettner E."/>
            <person name="Kellner H."/>
        </authorList>
    </citation>
    <scope>NUCLEOTIDE SEQUENCE [LARGE SCALE GENOMIC DNA]</scope>
    <source>
        <strain evidence="1 2">DSM 105464</strain>
    </source>
</reference>
<proteinExistence type="predicted"/>
<evidence type="ECO:0000313" key="2">
    <source>
        <dbReference type="Proteomes" id="UP000298390"/>
    </source>
</evidence>